<keyword evidence="2" id="KW-1185">Reference proteome</keyword>
<dbReference type="RefSeq" id="XP_060338947.1">
    <property type="nucleotide sequence ID" value="XM_060476201.1"/>
</dbReference>
<accession>A0AA39U231</accession>
<evidence type="ECO:0000313" key="2">
    <source>
        <dbReference type="Proteomes" id="UP001175211"/>
    </source>
</evidence>
<reference evidence="1" key="1">
    <citation type="submission" date="2023-06" db="EMBL/GenBank/DDBJ databases">
        <authorList>
            <consortium name="Lawrence Berkeley National Laboratory"/>
            <person name="Ahrendt S."/>
            <person name="Sahu N."/>
            <person name="Indic B."/>
            <person name="Wong-Bajracharya J."/>
            <person name="Merenyi Z."/>
            <person name="Ke H.-M."/>
            <person name="Monk M."/>
            <person name="Kocsube S."/>
            <person name="Drula E."/>
            <person name="Lipzen A."/>
            <person name="Balint B."/>
            <person name="Henrissat B."/>
            <person name="Andreopoulos B."/>
            <person name="Martin F.M."/>
            <person name="Harder C.B."/>
            <person name="Rigling D."/>
            <person name="Ford K.L."/>
            <person name="Foster G.D."/>
            <person name="Pangilinan J."/>
            <person name="Papanicolaou A."/>
            <person name="Barry K."/>
            <person name="LaButti K."/>
            <person name="Viragh M."/>
            <person name="Koriabine M."/>
            <person name="Yan M."/>
            <person name="Riley R."/>
            <person name="Champramary S."/>
            <person name="Plett K.L."/>
            <person name="Tsai I.J."/>
            <person name="Slot J."/>
            <person name="Sipos G."/>
            <person name="Plett J."/>
            <person name="Nagy L.G."/>
            <person name="Grigoriev I.V."/>
        </authorList>
    </citation>
    <scope>NUCLEOTIDE SEQUENCE</scope>
    <source>
        <strain evidence="1">CCBAS 213</strain>
    </source>
</reference>
<dbReference type="SUPFAM" id="SSF81383">
    <property type="entry name" value="F-box domain"/>
    <property type="match status" value="1"/>
</dbReference>
<comment type="caution">
    <text evidence="1">The sequence shown here is derived from an EMBL/GenBank/DDBJ whole genome shotgun (WGS) entry which is preliminary data.</text>
</comment>
<dbReference type="Gene3D" id="3.80.10.10">
    <property type="entry name" value="Ribonuclease Inhibitor"/>
    <property type="match status" value="1"/>
</dbReference>
<evidence type="ECO:0000313" key="1">
    <source>
        <dbReference type="EMBL" id="KAK0469154.1"/>
    </source>
</evidence>
<dbReference type="GeneID" id="85359749"/>
<proteinExistence type="predicted"/>
<evidence type="ECO:0008006" key="3">
    <source>
        <dbReference type="Google" id="ProtNLM"/>
    </source>
</evidence>
<organism evidence="1 2">
    <name type="scientific">Armillaria tabescens</name>
    <name type="common">Ringless honey mushroom</name>
    <name type="synonym">Agaricus tabescens</name>
    <dbReference type="NCBI Taxonomy" id="1929756"/>
    <lineage>
        <taxon>Eukaryota</taxon>
        <taxon>Fungi</taxon>
        <taxon>Dikarya</taxon>
        <taxon>Basidiomycota</taxon>
        <taxon>Agaricomycotina</taxon>
        <taxon>Agaricomycetes</taxon>
        <taxon>Agaricomycetidae</taxon>
        <taxon>Agaricales</taxon>
        <taxon>Marasmiineae</taxon>
        <taxon>Physalacriaceae</taxon>
        <taxon>Desarmillaria</taxon>
    </lineage>
</organism>
<dbReference type="Proteomes" id="UP001175211">
    <property type="component" value="Unassembled WGS sequence"/>
</dbReference>
<dbReference type="EMBL" id="JAUEPS010000001">
    <property type="protein sequence ID" value="KAK0469154.1"/>
    <property type="molecule type" value="Genomic_DNA"/>
</dbReference>
<protein>
    <recommendedName>
        <fullName evidence="3">F-box domain-containing protein</fullName>
    </recommendedName>
</protein>
<gene>
    <name evidence="1" type="ORF">EV420DRAFT_1633582</name>
</gene>
<dbReference type="AlphaFoldDB" id="A0AA39U231"/>
<dbReference type="InterPro" id="IPR036047">
    <property type="entry name" value="F-box-like_dom_sf"/>
</dbReference>
<sequence length="370" mass="41688">MALLKHTIVPMELVDTMFDELDAPSDLFSCSVVCRNWHAFAQARLFSRIQLDSSFGKPPVNTVHKFHQLLSVSPHIASHVKEVTICVRPHDRDAKLPWILSRLSNLRSLKVRGSGRVVWENLPLDVREALETAMARVPRLELNSLIFSRDMQNIFSLFAKSTVLTDLALFQILPRTPVPVDTDGPVTQGIRLRSLSLTLKPEVLTDTLHVLRTGTDASELRHLAVHTYSWWDNKPLQEFLKIPTLESLSFAPASPLSYNESVTFPRVRQISLTTCVLSELPWSLSSVVAWWTELFSQSDMRMLEEVSLELVAKSLLDLGDEMWVDLDAALVRLPVRKVVVTAKHPRVSAKAIEHAFPQLRRAGVLDVSGN</sequence>
<name>A0AA39U231_ARMTA</name>
<dbReference type="InterPro" id="IPR032675">
    <property type="entry name" value="LRR_dom_sf"/>
</dbReference>